<evidence type="ECO:0000313" key="3">
    <source>
        <dbReference type="Proteomes" id="UP000626109"/>
    </source>
</evidence>
<feature type="compositionally biased region" description="Basic and acidic residues" evidence="1">
    <location>
        <begin position="13"/>
        <end position="48"/>
    </location>
</feature>
<gene>
    <name evidence="2" type="ORF">PGLA2088_LOCUS43713</name>
</gene>
<dbReference type="AlphaFoldDB" id="A0A813LDT7"/>
<evidence type="ECO:0000256" key="1">
    <source>
        <dbReference type="SAM" id="MobiDB-lite"/>
    </source>
</evidence>
<sequence length="108" mass="12560">MKARHRGQSSKRLGKETKPNKEKRKNDQKAQKERQKRKEQNQTKKENNKSQTTPTTPPTANKRKQNQKTEGKGLAKLNILTLFKTEFASELKANSEKREQFTVLPSRI</sequence>
<dbReference type="Proteomes" id="UP000626109">
    <property type="component" value="Unassembled WGS sequence"/>
</dbReference>
<comment type="caution">
    <text evidence="2">The sequence shown here is derived from an EMBL/GenBank/DDBJ whole genome shotgun (WGS) entry which is preliminary data.</text>
</comment>
<name>A0A813LDT7_POLGL</name>
<feature type="region of interest" description="Disordered" evidence="1">
    <location>
        <begin position="1"/>
        <end position="76"/>
    </location>
</feature>
<protein>
    <submittedName>
        <fullName evidence="2">Uncharacterized protein</fullName>
    </submittedName>
</protein>
<reference evidence="2" key="1">
    <citation type="submission" date="2021-02" db="EMBL/GenBank/DDBJ databases">
        <authorList>
            <person name="Dougan E. K."/>
            <person name="Rhodes N."/>
            <person name="Thang M."/>
            <person name="Chan C."/>
        </authorList>
    </citation>
    <scope>NUCLEOTIDE SEQUENCE</scope>
</reference>
<proteinExistence type="predicted"/>
<accession>A0A813LDT7</accession>
<dbReference type="EMBL" id="CAJNNW010034889">
    <property type="protein sequence ID" value="CAE8724464.1"/>
    <property type="molecule type" value="Genomic_DNA"/>
</dbReference>
<organism evidence="2 3">
    <name type="scientific">Polarella glacialis</name>
    <name type="common">Dinoflagellate</name>
    <dbReference type="NCBI Taxonomy" id="89957"/>
    <lineage>
        <taxon>Eukaryota</taxon>
        <taxon>Sar</taxon>
        <taxon>Alveolata</taxon>
        <taxon>Dinophyceae</taxon>
        <taxon>Suessiales</taxon>
        <taxon>Suessiaceae</taxon>
        <taxon>Polarella</taxon>
    </lineage>
</organism>
<evidence type="ECO:0000313" key="2">
    <source>
        <dbReference type="EMBL" id="CAE8724464.1"/>
    </source>
</evidence>